<reference evidence="5" key="1">
    <citation type="submission" date="2017-02" db="UniProtKB">
        <authorList>
            <consortium name="WormBaseParasite"/>
        </authorList>
    </citation>
    <scope>IDENTIFICATION</scope>
</reference>
<feature type="signal peptide" evidence="1">
    <location>
        <begin position="1"/>
        <end position="18"/>
    </location>
</feature>
<name>A0A0N4U747_DRAME</name>
<proteinExistence type="predicted"/>
<gene>
    <name evidence="2" type="ORF">DME_LOCUS21</name>
</gene>
<evidence type="ECO:0000313" key="2">
    <source>
        <dbReference type="EMBL" id="VDN50048.1"/>
    </source>
</evidence>
<dbReference type="Proteomes" id="UP000274756">
    <property type="component" value="Unassembled WGS sequence"/>
</dbReference>
<evidence type="ECO:0000313" key="3">
    <source>
        <dbReference type="Proteomes" id="UP000038040"/>
    </source>
</evidence>
<keyword evidence="1" id="KW-0732">Signal</keyword>
<evidence type="ECO:0000256" key="1">
    <source>
        <dbReference type="SAM" id="SignalP"/>
    </source>
</evidence>
<protein>
    <submittedName>
        <fullName evidence="5">Secreted protein</fullName>
    </submittedName>
</protein>
<accession>A0A0N4U747</accession>
<sequence length="66" mass="7471">MLRLSIAFLVSALRGVNQKEKSGDEDERVLSVFQLAALLVKLGSLHIRFNLRHFQVTRSDAFPESD</sequence>
<dbReference type="WBParaSite" id="DME_0000279201-mRNA-1">
    <property type="protein sequence ID" value="DME_0000279201-mRNA-1"/>
    <property type="gene ID" value="DME_0000279201"/>
</dbReference>
<reference evidence="2 4" key="2">
    <citation type="submission" date="2018-11" db="EMBL/GenBank/DDBJ databases">
        <authorList>
            <consortium name="Pathogen Informatics"/>
        </authorList>
    </citation>
    <scope>NUCLEOTIDE SEQUENCE [LARGE SCALE GENOMIC DNA]</scope>
</reference>
<organism evidence="3 5">
    <name type="scientific">Dracunculus medinensis</name>
    <name type="common">Guinea worm</name>
    <dbReference type="NCBI Taxonomy" id="318479"/>
    <lineage>
        <taxon>Eukaryota</taxon>
        <taxon>Metazoa</taxon>
        <taxon>Ecdysozoa</taxon>
        <taxon>Nematoda</taxon>
        <taxon>Chromadorea</taxon>
        <taxon>Rhabditida</taxon>
        <taxon>Spirurina</taxon>
        <taxon>Dracunculoidea</taxon>
        <taxon>Dracunculidae</taxon>
        <taxon>Dracunculus</taxon>
    </lineage>
</organism>
<evidence type="ECO:0000313" key="4">
    <source>
        <dbReference type="Proteomes" id="UP000274756"/>
    </source>
</evidence>
<keyword evidence="4" id="KW-1185">Reference proteome</keyword>
<feature type="chain" id="PRO_5041040965" evidence="1">
    <location>
        <begin position="19"/>
        <end position="66"/>
    </location>
</feature>
<dbReference type="EMBL" id="UYYG01000001">
    <property type="protein sequence ID" value="VDN50048.1"/>
    <property type="molecule type" value="Genomic_DNA"/>
</dbReference>
<dbReference type="AlphaFoldDB" id="A0A0N4U747"/>
<dbReference type="Proteomes" id="UP000038040">
    <property type="component" value="Unplaced"/>
</dbReference>
<evidence type="ECO:0000313" key="5">
    <source>
        <dbReference type="WBParaSite" id="DME_0000279201-mRNA-1"/>
    </source>
</evidence>